<dbReference type="Gramene" id="TraesNOR4B03G02268280.1">
    <property type="protein sequence ID" value="TraesNOR4B03G02268280.1.CDS1"/>
    <property type="gene ID" value="TraesNOR4B03G02268280"/>
</dbReference>
<dbReference type="STRING" id="4565.A0A3B6IKW0"/>
<dbReference type="Gramene" id="TraesJUL4B03G02272030.1">
    <property type="protein sequence ID" value="TraesJUL4B03G02272030.1.CDS1"/>
    <property type="gene ID" value="TraesJUL4B03G02272030"/>
</dbReference>
<dbReference type="Gramene" id="TraesLDM4B03G02251110.1">
    <property type="protein sequence ID" value="TraesLDM4B03G02251110.1.CDS1"/>
    <property type="gene ID" value="TraesLDM4B03G02251110"/>
</dbReference>
<dbReference type="Gramene" id="TraesSTA4B03G02246220.1">
    <property type="protein sequence ID" value="TraesSTA4B03G02246220.1.CDS1"/>
    <property type="gene ID" value="TraesSTA4B03G02246220"/>
</dbReference>
<proteinExistence type="predicted"/>
<dbReference type="GO" id="GO:0005886">
    <property type="term" value="C:plasma membrane"/>
    <property type="evidence" value="ECO:0007669"/>
    <property type="project" value="UniProtKB-SubCell"/>
</dbReference>
<keyword evidence="5 6" id="KW-0472">Membrane</keyword>
<comment type="subcellular location">
    <subcellularLocation>
        <location evidence="1">Cell membrane</location>
        <topology evidence="1">Multi-pass membrane protein</topology>
    </subcellularLocation>
</comment>
<dbReference type="Gramene" id="TraesJAG4B03G02250690.1">
    <property type="protein sequence ID" value="TraesJAG4B03G02250690.1.CDS1"/>
    <property type="gene ID" value="TraesJAG4B03G02250690"/>
</dbReference>
<accession>A0A3B6IKW0</accession>
<dbReference type="Gramene" id="TraesMAC4B03G02250500.1">
    <property type="protein sequence ID" value="TraesMAC4B03G02250500.1.CDS1"/>
    <property type="gene ID" value="TraesMAC4B03G02250500"/>
</dbReference>
<dbReference type="Gramene" id="TraesCAD_scaffold_029613_01G000100.1">
    <property type="protein sequence ID" value="TraesCAD_scaffold_029613_01G000100.1"/>
    <property type="gene ID" value="TraesCAD_scaffold_029613_01G000100"/>
</dbReference>
<reference evidence="7" key="1">
    <citation type="submission" date="2018-08" db="EMBL/GenBank/DDBJ databases">
        <authorList>
            <person name="Rossello M."/>
        </authorList>
    </citation>
    <scope>NUCLEOTIDE SEQUENCE [LARGE SCALE GENOMIC DNA]</scope>
    <source>
        <strain evidence="7">cv. Chinese Spring</strain>
    </source>
</reference>
<dbReference type="Gramene" id="TraesWEE_scaffold_041076_01G000200.1">
    <property type="protein sequence ID" value="TraesWEE_scaffold_041076_01G000200.1"/>
    <property type="gene ID" value="TraesWEE_scaffold_041076_01G000200"/>
</dbReference>
<evidence type="ECO:0000256" key="2">
    <source>
        <dbReference type="ARBA" id="ARBA00022475"/>
    </source>
</evidence>
<dbReference type="Gramene" id="TraesLAC4B03G02204730.1">
    <property type="protein sequence ID" value="TraesLAC4B03G02204730.1.CDS1"/>
    <property type="gene ID" value="TraesLAC4B03G02204730"/>
</dbReference>
<name>A0A3B6IKW0_WHEAT</name>
<dbReference type="OrthoDB" id="68611at2759"/>
<evidence type="ECO:0000313" key="7">
    <source>
        <dbReference type="EnsemblPlants" id="TraesCS4B02G073300.1.cds1"/>
    </source>
</evidence>
<dbReference type="Gramene" id="TraesSYM4B03G02277620.1">
    <property type="protein sequence ID" value="TraesSYM4B03G02277620.1.CDS1"/>
    <property type="gene ID" value="TraesSYM4B03G02277620"/>
</dbReference>
<dbReference type="Gramene" id="TraesCS4B02G073300.1">
    <property type="protein sequence ID" value="TraesCS4B02G073300.1.cds1"/>
    <property type="gene ID" value="TraesCS4B02G073300"/>
</dbReference>
<dbReference type="Gramene" id="TraesCS4B03G0163600.1">
    <property type="protein sequence ID" value="TraesCS4B03G0163600.1.CDS1"/>
    <property type="gene ID" value="TraesCS4B03G0163600"/>
</dbReference>
<dbReference type="AlphaFoldDB" id="A0A3B6IKW0"/>
<dbReference type="PaxDb" id="4565-Traes_4BS_EA350C5BC.1"/>
<reference evidence="7" key="2">
    <citation type="submission" date="2018-10" db="UniProtKB">
        <authorList>
            <consortium name="EnsemblPlants"/>
        </authorList>
    </citation>
    <scope>IDENTIFICATION</scope>
</reference>
<dbReference type="Gramene" id="TraesROB_scaffold_076821_01G000100.1">
    <property type="protein sequence ID" value="TraesROB_scaffold_076821_01G000100.1"/>
    <property type="gene ID" value="TraesROB_scaffold_076821_01G000100"/>
</dbReference>
<evidence type="ECO:0000313" key="8">
    <source>
        <dbReference type="Proteomes" id="UP000019116"/>
    </source>
</evidence>
<keyword evidence="4 6" id="KW-1133">Transmembrane helix</keyword>
<protein>
    <submittedName>
        <fullName evidence="7">Uncharacterized protein</fullName>
    </submittedName>
</protein>
<dbReference type="EnsemblPlants" id="TraesCS4B02G073300.1">
    <property type="protein sequence ID" value="TraesCS4B02G073300.1.cds1"/>
    <property type="gene ID" value="TraesCS4B02G073300"/>
</dbReference>
<keyword evidence="8" id="KW-1185">Reference proteome</keyword>
<dbReference type="Proteomes" id="UP000019116">
    <property type="component" value="Chromosome 4B"/>
</dbReference>
<keyword evidence="3 6" id="KW-0812">Transmembrane</keyword>
<dbReference type="Gramene" id="TraesCLE_scaffold_015845_01G000300.1">
    <property type="protein sequence ID" value="TraesCLE_scaffold_015845_01G000300.1"/>
    <property type="gene ID" value="TraesCLE_scaffold_015845_01G000300"/>
</dbReference>
<organism evidence="7">
    <name type="scientific">Triticum aestivum</name>
    <name type="common">Wheat</name>
    <dbReference type="NCBI Taxonomy" id="4565"/>
    <lineage>
        <taxon>Eukaryota</taxon>
        <taxon>Viridiplantae</taxon>
        <taxon>Streptophyta</taxon>
        <taxon>Embryophyta</taxon>
        <taxon>Tracheophyta</taxon>
        <taxon>Spermatophyta</taxon>
        <taxon>Magnoliopsida</taxon>
        <taxon>Liliopsida</taxon>
        <taxon>Poales</taxon>
        <taxon>Poaceae</taxon>
        <taxon>BOP clade</taxon>
        <taxon>Pooideae</taxon>
        <taxon>Triticodae</taxon>
        <taxon>Triticeae</taxon>
        <taxon>Triticinae</taxon>
        <taxon>Triticum</taxon>
    </lineage>
</organism>
<dbReference type="PANTHER" id="PTHR30509:SF9">
    <property type="entry name" value="MULTIDRUG RESISTANCE PROTEIN MDTO"/>
    <property type="match status" value="1"/>
</dbReference>
<dbReference type="PANTHER" id="PTHR30509">
    <property type="entry name" value="P-HYDROXYBENZOIC ACID EFFLUX PUMP SUBUNIT-RELATED"/>
    <property type="match status" value="1"/>
</dbReference>
<evidence type="ECO:0000256" key="5">
    <source>
        <dbReference type="ARBA" id="ARBA00023136"/>
    </source>
</evidence>
<feature type="transmembrane region" description="Helical" evidence="6">
    <location>
        <begin position="20"/>
        <end position="42"/>
    </location>
</feature>
<evidence type="ECO:0000256" key="6">
    <source>
        <dbReference type="SAM" id="Phobius"/>
    </source>
</evidence>
<evidence type="ECO:0000256" key="4">
    <source>
        <dbReference type="ARBA" id="ARBA00022989"/>
    </source>
</evidence>
<evidence type="ECO:0000256" key="3">
    <source>
        <dbReference type="ARBA" id="ARBA00022692"/>
    </source>
</evidence>
<sequence>MGVVSVYAPPALNRHLTFPAFSYGVTVIIVTDATVGTALCALHVTVMGATPSVLALWLAHRTGATESVLVTSVVVALSTSAVALPESPGTVAKRIWGKSSSSTWPSSGEGTT</sequence>
<keyword evidence="2" id="KW-1003">Cell membrane</keyword>
<evidence type="ECO:0000256" key="1">
    <source>
        <dbReference type="ARBA" id="ARBA00004651"/>
    </source>
</evidence>